<dbReference type="EMBL" id="QBKT01000002">
    <property type="protein sequence ID" value="PTX62869.1"/>
    <property type="molecule type" value="Genomic_DNA"/>
</dbReference>
<dbReference type="InterPro" id="IPR038670">
    <property type="entry name" value="HslJ-like_sf"/>
</dbReference>
<evidence type="ECO:0000313" key="3">
    <source>
        <dbReference type="EMBL" id="PTX62869.1"/>
    </source>
</evidence>
<feature type="domain" description="DUF306" evidence="1">
    <location>
        <begin position="22"/>
        <end position="120"/>
    </location>
</feature>
<keyword evidence="4" id="KW-1185">Reference proteome</keyword>
<dbReference type="OrthoDB" id="7172369at2"/>
<name>A0A2T6C3H7_9FLAO</name>
<reference evidence="3 4" key="1">
    <citation type="submission" date="2018-04" db="EMBL/GenBank/DDBJ databases">
        <title>Genomic Encyclopedia of Archaeal and Bacterial Type Strains, Phase II (KMG-II): from individual species to whole genera.</title>
        <authorList>
            <person name="Goeker M."/>
        </authorList>
    </citation>
    <scope>NUCLEOTIDE SEQUENCE [LARGE SCALE GENOMIC DNA]</scope>
    <source>
        <strain evidence="3 4">DSM 25731</strain>
    </source>
</reference>
<accession>A0A2T6C3H7</accession>
<dbReference type="PROSITE" id="PS51257">
    <property type="entry name" value="PROKAR_LIPOPROTEIN"/>
    <property type="match status" value="1"/>
</dbReference>
<dbReference type="Pfam" id="PF03724">
    <property type="entry name" value="META"/>
    <property type="match status" value="1"/>
</dbReference>
<dbReference type="InterPro" id="IPR005184">
    <property type="entry name" value="DUF306_Meta_HslJ"/>
</dbReference>
<feature type="domain" description="DUF6438" evidence="2">
    <location>
        <begin position="180"/>
        <end position="288"/>
    </location>
</feature>
<dbReference type="RefSeq" id="WP_108113848.1">
    <property type="nucleotide sequence ID" value="NZ_QBKT01000002.1"/>
</dbReference>
<evidence type="ECO:0000259" key="2">
    <source>
        <dbReference type="Pfam" id="PF20033"/>
    </source>
</evidence>
<organism evidence="3 4">
    <name type="scientific">Kordia periserrulae</name>
    <dbReference type="NCBI Taxonomy" id="701523"/>
    <lineage>
        <taxon>Bacteria</taxon>
        <taxon>Pseudomonadati</taxon>
        <taxon>Bacteroidota</taxon>
        <taxon>Flavobacteriia</taxon>
        <taxon>Flavobacteriales</taxon>
        <taxon>Flavobacteriaceae</taxon>
        <taxon>Kordia</taxon>
    </lineage>
</organism>
<comment type="caution">
    <text evidence="3">The sequence shown here is derived from an EMBL/GenBank/DDBJ whole genome shotgun (WGS) entry which is preliminary data.</text>
</comment>
<proteinExistence type="predicted"/>
<dbReference type="InterPro" id="IPR045497">
    <property type="entry name" value="DUF6438"/>
</dbReference>
<dbReference type="AlphaFoldDB" id="A0A2T6C3H7"/>
<evidence type="ECO:0000259" key="1">
    <source>
        <dbReference type="Pfam" id="PF03724"/>
    </source>
</evidence>
<dbReference type="Gene3D" id="2.40.128.270">
    <property type="match status" value="1"/>
</dbReference>
<dbReference type="Pfam" id="PF20033">
    <property type="entry name" value="DUF6438"/>
    <property type="match status" value="1"/>
</dbReference>
<evidence type="ECO:0000313" key="4">
    <source>
        <dbReference type="Proteomes" id="UP000244090"/>
    </source>
</evidence>
<protein>
    <submittedName>
        <fullName evidence="3">META domain-containing protein</fullName>
    </submittedName>
</protein>
<dbReference type="Proteomes" id="UP000244090">
    <property type="component" value="Unassembled WGS sequence"/>
</dbReference>
<gene>
    <name evidence="3" type="ORF">C8N46_102269</name>
</gene>
<sequence length="300" mass="33795">MKTIVLSILVLTLVSCDASTKEFVGSSWKVTELKVNGTTVSVTNAVILTVTSESDFTLKLDANSCFGTYTITGESNIQLGEMACTEMCCDSEFSSAVVSALRKVSNIKQYKKSVQLFSDDVQITFEKIKPLEKPSNMTSERKQAYTKSEKIPTEETTNVGKFENPNATKTTDAVQPEGDYIELYKSPCKGTCEEFTMKFYEDGTVQYVGKYNAKVQGTHTVQLAQNKSQSIFKEFEQSNFQDFKELYDEPMIMDLQNTYVTYKGKKVHIRYKVNAPKKLQTLLEKLEAQADEVLETLKKQ</sequence>